<evidence type="ECO:0000313" key="2">
    <source>
        <dbReference type="Proteomes" id="UP000422648"/>
    </source>
</evidence>
<dbReference type="KEGG" id="vg:55802841"/>
<evidence type="ECO:0000313" key="1">
    <source>
        <dbReference type="EMBL" id="BBI90428.1"/>
    </source>
</evidence>
<proteinExistence type="predicted"/>
<accession>A0A5S9EQQ2</accession>
<dbReference type="EMBL" id="AP019524">
    <property type="protein sequence ID" value="BBI90428.1"/>
    <property type="molecule type" value="Genomic_DNA"/>
</dbReference>
<name>A0A5S9EQQ2_9CAUD</name>
<keyword evidence="2" id="KW-1185">Reference proteome</keyword>
<organism evidence="1 2">
    <name type="scientific">Tenacibaculum phage PTm1</name>
    <dbReference type="NCBI Taxonomy" id="2547425"/>
    <lineage>
        <taxon>Viruses</taxon>
        <taxon>Duplodnaviria</taxon>
        <taxon>Heunggongvirae</taxon>
        <taxon>Uroviricota</taxon>
        <taxon>Caudoviricetes</taxon>
        <taxon>Shirahamavirus</taxon>
        <taxon>Shirahamavirus PTm1</taxon>
    </lineage>
</organism>
<sequence length="175" mass="20830">MSDTNFDSYIFRQLDFDRVDTNVYDYDTLLKSTLLHYANAYSANIISDEYISNINKVKWYCFECKKEIDVDVSGLVIDTKTFNSRKLFCDVHKPPTKSNIFKQNYLFNRYLISFHSYLKKIIINNSKTKHLSAWKELQQLELMSQSIQQESLLSYQKRKNPRKKLFTFKSALKTK</sequence>
<reference evidence="1 2" key="1">
    <citation type="journal article" date="2019" name="Arch. Virol.">
        <title>A novel jumbo Tenacibaculum maritimum lytic phage with head-fiber-like appendages.</title>
        <authorList>
            <person name="Kawato Y."/>
            <person name="Istiqomah I."/>
            <person name="Gaafar A.Y."/>
            <person name="Hanaoka M."/>
            <person name="Ishimaru K."/>
            <person name="Yasuike M."/>
            <person name="Nishiki I."/>
            <person name="Nakamura Y."/>
            <person name="Fujiwara A."/>
            <person name="Nakai T."/>
        </authorList>
    </citation>
    <scope>NUCLEOTIDE SEQUENCE [LARGE SCALE GENOMIC DNA]</scope>
    <source>
        <strain evidence="1 2">PTm1</strain>
    </source>
</reference>
<dbReference type="Proteomes" id="UP000422648">
    <property type="component" value="Segment"/>
</dbReference>
<protein>
    <submittedName>
        <fullName evidence="1">Uncharacterized protein</fullName>
    </submittedName>
</protein>
<dbReference type="GeneID" id="55802841"/>
<dbReference type="RefSeq" id="YP_009873720.1">
    <property type="nucleotide sequence ID" value="NC_049340.1"/>
</dbReference>